<feature type="chain" id="PRO_5029736070" description="Plant self-incompatibility S1" evidence="6">
    <location>
        <begin position="27"/>
        <end position="128"/>
    </location>
</feature>
<dbReference type="EMBL" id="BJWL01000001">
    <property type="protein sequence ID" value="GFY81433.1"/>
    <property type="molecule type" value="Genomic_DNA"/>
</dbReference>
<dbReference type="GO" id="GO:0005576">
    <property type="term" value="C:extracellular region"/>
    <property type="evidence" value="ECO:0007669"/>
    <property type="project" value="UniProtKB-SubCell"/>
</dbReference>
<dbReference type="GO" id="GO:0060320">
    <property type="term" value="P:rejection of self pollen"/>
    <property type="evidence" value="ECO:0007669"/>
    <property type="project" value="UniProtKB-KW"/>
</dbReference>
<evidence type="ECO:0000256" key="2">
    <source>
        <dbReference type="ARBA" id="ARBA00005581"/>
    </source>
</evidence>
<dbReference type="OrthoDB" id="826549at2759"/>
<dbReference type="Pfam" id="PF05938">
    <property type="entry name" value="Self-incomp_S1"/>
    <property type="match status" value="1"/>
</dbReference>
<comment type="caution">
    <text evidence="7">The sequence shown here is derived from an EMBL/GenBank/DDBJ whole genome shotgun (WGS) entry which is preliminary data.</text>
</comment>
<evidence type="ECO:0000313" key="7">
    <source>
        <dbReference type="EMBL" id="GFY81433.1"/>
    </source>
</evidence>
<reference evidence="7 8" key="1">
    <citation type="submission" date="2019-07" db="EMBL/GenBank/DDBJ databases">
        <title>De Novo Assembly of kiwifruit Actinidia rufa.</title>
        <authorList>
            <person name="Sugita-Konishi S."/>
            <person name="Sato K."/>
            <person name="Mori E."/>
            <person name="Abe Y."/>
            <person name="Kisaki G."/>
            <person name="Hamano K."/>
            <person name="Suezawa K."/>
            <person name="Otani M."/>
            <person name="Fukuda T."/>
            <person name="Manabe T."/>
            <person name="Gomi K."/>
            <person name="Tabuchi M."/>
            <person name="Akimitsu K."/>
            <person name="Kataoka I."/>
        </authorList>
    </citation>
    <scope>NUCLEOTIDE SEQUENCE [LARGE SCALE GENOMIC DNA]</scope>
    <source>
        <strain evidence="8">cv. Fuchu</strain>
    </source>
</reference>
<evidence type="ECO:0008006" key="9">
    <source>
        <dbReference type="Google" id="ProtNLM"/>
    </source>
</evidence>
<sequence length="128" mass="14897">MATNFGFPLVVALLFSSLCIATFVSAEVIHFISNMPKDSPPLSIDCKANGIYVVQHSLRVGEDYEWSATINDIYYCTTMWKLFFASWHAYEPKRDVGHETVYVKIQKEGFFLSYEKSKWTKIEYWETE</sequence>
<dbReference type="AlphaFoldDB" id="A0A7J0E4K4"/>
<comment type="subcellular location">
    <subcellularLocation>
        <location evidence="1">Secreted</location>
    </subcellularLocation>
</comment>
<evidence type="ECO:0000256" key="3">
    <source>
        <dbReference type="ARBA" id="ARBA00022471"/>
    </source>
</evidence>
<evidence type="ECO:0000256" key="6">
    <source>
        <dbReference type="SAM" id="SignalP"/>
    </source>
</evidence>
<keyword evidence="4" id="KW-0964">Secreted</keyword>
<feature type="signal peptide" evidence="6">
    <location>
        <begin position="1"/>
        <end position="26"/>
    </location>
</feature>
<evidence type="ECO:0000313" key="8">
    <source>
        <dbReference type="Proteomes" id="UP000585474"/>
    </source>
</evidence>
<comment type="similarity">
    <text evidence="2">Belongs to the plant self-incompatibility (S1) protein family.</text>
</comment>
<keyword evidence="3" id="KW-0713">Self-incompatibility</keyword>
<dbReference type="PANTHER" id="PTHR35630:SF1">
    <property type="entry name" value="LEGUMINOSIN GROUP486 SECRETED PEPTIDE"/>
    <property type="match status" value="1"/>
</dbReference>
<gene>
    <name evidence="7" type="ORF">Acr_01g0012420</name>
</gene>
<organism evidence="7 8">
    <name type="scientific">Actinidia rufa</name>
    <dbReference type="NCBI Taxonomy" id="165716"/>
    <lineage>
        <taxon>Eukaryota</taxon>
        <taxon>Viridiplantae</taxon>
        <taxon>Streptophyta</taxon>
        <taxon>Embryophyta</taxon>
        <taxon>Tracheophyta</taxon>
        <taxon>Spermatophyta</taxon>
        <taxon>Magnoliopsida</taxon>
        <taxon>eudicotyledons</taxon>
        <taxon>Gunneridae</taxon>
        <taxon>Pentapetalae</taxon>
        <taxon>asterids</taxon>
        <taxon>Ericales</taxon>
        <taxon>Actinidiaceae</taxon>
        <taxon>Actinidia</taxon>
    </lineage>
</organism>
<evidence type="ECO:0000256" key="4">
    <source>
        <dbReference type="ARBA" id="ARBA00022525"/>
    </source>
</evidence>
<protein>
    <recommendedName>
        <fullName evidence="9">Plant self-incompatibility S1</fullName>
    </recommendedName>
</protein>
<evidence type="ECO:0000256" key="5">
    <source>
        <dbReference type="ARBA" id="ARBA00022729"/>
    </source>
</evidence>
<keyword evidence="5 6" id="KW-0732">Signal</keyword>
<dbReference type="PANTHER" id="PTHR35630">
    <property type="entry name" value="LEGUMINOSIN GROUP486 SECRETED PEPTIDE"/>
    <property type="match status" value="1"/>
</dbReference>
<dbReference type="InterPro" id="IPR010264">
    <property type="entry name" value="Self-incomp_S1"/>
</dbReference>
<proteinExistence type="inferred from homology"/>
<keyword evidence="8" id="KW-1185">Reference proteome</keyword>
<name>A0A7J0E4K4_9ERIC</name>
<dbReference type="Proteomes" id="UP000585474">
    <property type="component" value="Unassembled WGS sequence"/>
</dbReference>
<accession>A0A7J0E4K4</accession>
<evidence type="ECO:0000256" key="1">
    <source>
        <dbReference type="ARBA" id="ARBA00004613"/>
    </source>
</evidence>